<proteinExistence type="predicted"/>
<gene>
    <name evidence="1" type="ORF">RFULGI_LOCUS16063</name>
</gene>
<dbReference type="AlphaFoldDB" id="A0A9N9JI79"/>
<dbReference type="EMBL" id="CAJVPZ010054992">
    <property type="protein sequence ID" value="CAG8783840.1"/>
    <property type="molecule type" value="Genomic_DNA"/>
</dbReference>
<keyword evidence="2" id="KW-1185">Reference proteome</keyword>
<organism evidence="1 2">
    <name type="scientific">Racocetra fulgida</name>
    <dbReference type="NCBI Taxonomy" id="60492"/>
    <lineage>
        <taxon>Eukaryota</taxon>
        <taxon>Fungi</taxon>
        <taxon>Fungi incertae sedis</taxon>
        <taxon>Mucoromycota</taxon>
        <taxon>Glomeromycotina</taxon>
        <taxon>Glomeromycetes</taxon>
        <taxon>Diversisporales</taxon>
        <taxon>Gigasporaceae</taxon>
        <taxon>Racocetra</taxon>
    </lineage>
</organism>
<dbReference type="Proteomes" id="UP000789396">
    <property type="component" value="Unassembled WGS sequence"/>
</dbReference>
<evidence type="ECO:0000313" key="1">
    <source>
        <dbReference type="EMBL" id="CAG8783840.1"/>
    </source>
</evidence>
<comment type="caution">
    <text evidence="1">The sequence shown here is derived from an EMBL/GenBank/DDBJ whole genome shotgun (WGS) entry which is preliminary data.</text>
</comment>
<evidence type="ECO:0000313" key="2">
    <source>
        <dbReference type="Proteomes" id="UP000789396"/>
    </source>
</evidence>
<dbReference type="OrthoDB" id="10508168at2759"/>
<protein>
    <submittedName>
        <fullName evidence="1">16699_t:CDS:1</fullName>
    </submittedName>
</protein>
<feature type="non-terminal residue" evidence="1">
    <location>
        <position position="86"/>
    </location>
</feature>
<reference evidence="1" key="1">
    <citation type="submission" date="2021-06" db="EMBL/GenBank/DDBJ databases">
        <authorList>
            <person name="Kallberg Y."/>
            <person name="Tangrot J."/>
            <person name="Rosling A."/>
        </authorList>
    </citation>
    <scope>NUCLEOTIDE SEQUENCE</scope>
    <source>
        <strain evidence="1">IN212</strain>
    </source>
</reference>
<feature type="non-terminal residue" evidence="1">
    <location>
        <position position="1"/>
    </location>
</feature>
<accession>A0A9N9JI79</accession>
<sequence>KRVKIIRKDPLIHGKHMRNQVDNPVRENVGNQNMTRPDVRFLEFTEEETCDGKDYLEVELLGSVDKTWGKEKRMNQLIKYRQKGRG</sequence>
<name>A0A9N9JI79_9GLOM</name>